<dbReference type="EMBL" id="LEKV01001028">
    <property type="protein sequence ID" value="KVI10138.1"/>
    <property type="molecule type" value="Genomic_DNA"/>
</dbReference>
<comment type="caution">
    <text evidence="1">The sequence shown here is derived from an EMBL/GenBank/DDBJ whole genome shotgun (WGS) entry which is preliminary data.</text>
</comment>
<protein>
    <submittedName>
        <fullName evidence="1">Uncharacterized protein</fullName>
    </submittedName>
</protein>
<gene>
    <name evidence="1" type="ORF">Ccrd_011492</name>
</gene>
<dbReference type="Gramene" id="KVI10138">
    <property type="protein sequence ID" value="KVI10138"/>
    <property type="gene ID" value="Ccrd_011492"/>
</dbReference>
<reference evidence="1 2" key="1">
    <citation type="journal article" date="2016" name="Sci. Rep.">
        <title>The genome sequence of the outbreeding globe artichoke constructed de novo incorporating a phase-aware low-pass sequencing strategy of F1 progeny.</title>
        <authorList>
            <person name="Scaglione D."/>
            <person name="Reyes-Chin-Wo S."/>
            <person name="Acquadro A."/>
            <person name="Froenicke L."/>
            <person name="Portis E."/>
            <person name="Beitel C."/>
            <person name="Tirone M."/>
            <person name="Mauro R."/>
            <person name="Lo Monaco A."/>
            <person name="Mauromicale G."/>
            <person name="Faccioli P."/>
            <person name="Cattivelli L."/>
            <person name="Rieseberg L."/>
            <person name="Michelmore R."/>
            <person name="Lanteri S."/>
        </authorList>
    </citation>
    <scope>NUCLEOTIDE SEQUENCE [LARGE SCALE GENOMIC DNA]</scope>
    <source>
        <strain evidence="1">2C</strain>
    </source>
</reference>
<dbReference type="Proteomes" id="UP000243975">
    <property type="component" value="Unassembled WGS sequence"/>
</dbReference>
<keyword evidence="2" id="KW-1185">Reference proteome</keyword>
<accession>A0A118K658</accession>
<name>A0A118K658_CYNCS</name>
<evidence type="ECO:0000313" key="2">
    <source>
        <dbReference type="Proteomes" id="UP000243975"/>
    </source>
</evidence>
<sequence>MEKLDSYLAAAGVSGTVISWWPIPTRQTLPPARVAVRAVVMVLLKPAQSKLTSTPPPMALCISSTSPATS</sequence>
<evidence type="ECO:0000313" key="1">
    <source>
        <dbReference type="EMBL" id="KVI10138.1"/>
    </source>
</evidence>
<proteinExistence type="predicted"/>
<dbReference type="AlphaFoldDB" id="A0A118K658"/>
<organism evidence="1 2">
    <name type="scientific">Cynara cardunculus var. scolymus</name>
    <name type="common">Globe artichoke</name>
    <name type="synonym">Cynara scolymus</name>
    <dbReference type="NCBI Taxonomy" id="59895"/>
    <lineage>
        <taxon>Eukaryota</taxon>
        <taxon>Viridiplantae</taxon>
        <taxon>Streptophyta</taxon>
        <taxon>Embryophyta</taxon>
        <taxon>Tracheophyta</taxon>
        <taxon>Spermatophyta</taxon>
        <taxon>Magnoliopsida</taxon>
        <taxon>eudicotyledons</taxon>
        <taxon>Gunneridae</taxon>
        <taxon>Pentapetalae</taxon>
        <taxon>asterids</taxon>
        <taxon>campanulids</taxon>
        <taxon>Asterales</taxon>
        <taxon>Asteraceae</taxon>
        <taxon>Carduoideae</taxon>
        <taxon>Cardueae</taxon>
        <taxon>Carduinae</taxon>
        <taxon>Cynara</taxon>
    </lineage>
</organism>